<dbReference type="PANTHER" id="PTHR45784:SF8">
    <property type="entry name" value="C-TYPE MANNOSE RECEPTOR 2-RELATED"/>
    <property type="match status" value="1"/>
</dbReference>
<dbReference type="GeneID" id="115386882"/>
<protein>
    <submittedName>
        <fullName evidence="4">C-type mannose receptor 2-like</fullName>
    </submittedName>
</protein>
<reference evidence="4" key="3">
    <citation type="submission" date="2025-09" db="UniProtKB">
        <authorList>
            <consortium name="Ensembl"/>
        </authorList>
    </citation>
    <scope>IDENTIFICATION</scope>
</reference>
<dbReference type="OMA" id="FYEIQKP"/>
<dbReference type="Ensembl" id="ENSSFAT00005039290.1">
    <property type="protein sequence ID" value="ENSSFAP00005037883.1"/>
    <property type="gene ID" value="ENSSFAG00005019042.1"/>
</dbReference>
<evidence type="ECO:0000259" key="3">
    <source>
        <dbReference type="PROSITE" id="PS50041"/>
    </source>
</evidence>
<dbReference type="RefSeq" id="XP_029945199.1">
    <property type="nucleotide sequence ID" value="XM_030089339.1"/>
</dbReference>
<reference evidence="4" key="1">
    <citation type="submission" date="2019-06" db="EMBL/GenBank/DDBJ databases">
        <authorList>
            <consortium name="Wellcome Sanger Institute Data Sharing"/>
        </authorList>
    </citation>
    <scope>NUCLEOTIDE SEQUENCE [LARGE SCALE GENOMIC DNA]</scope>
</reference>
<dbReference type="OrthoDB" id="5858677at2759"/>
<evidence type="ECO:0000256" key="2">
    <source>
        <dbReference type="SAM" id="SignalP"/>
    </source>
</evidence>
<dbReference type="Proteomes" id="UP000472267">
    <property type="component" value="Chromosome 4"/>
</dbReference>
<dbReference type="PANTHER" id="PTHR45784">
    <property type="entry name" value="C-TYPE LECTIN DOMAIN FAMILY 20 MEMBER A-RELATED"/>
    <property type="match status" value="1"/>
</dbReference>
<dbReference type="InterPro" id="IPR016187">
    <property type="entry name" value="CTDL_fold"/>
</dbReference>
<dbReference type="InterPro" id="IPR018378">
    <property type="entry name" value="C-type_lectin_CS"/>
</dbReference>
<evidence type="ECO:0000313" key="5">
    <source>
        <dbReference type="Proteomes" id="UP000472267"/>
    </source>
</evidence>
<dbReference type="PROSITE" id="PS00615">
    <property type="entry name" value="C_TYPE_LECTIN_1"/>
    <property type="match status" value="1"/>
</dbReference>
<dbReference type="SMART" id="SM00034">
    <property type="entry name" value="CLECT"/>
    <property type="match status" value="1"/>
</dbReference>
<evidence type="ECO:0000313" key="4">
    <source>
        <dbReference type="Ensembl" id="ENSSFAP00005037883.1"/>
    </source>
</evidence>
<accession>A0A672I8B3</accession>
<dbReference type="InterPro" id="IPR001304">
    <property type="entry name" value="C-type_lectin-like"/>
</dbReference>
<feature type="signal peptide" evidence="2">
    <location>
        <begin position="1"/>
        <end position="20"/>
    </location>
</feature>
<dbReference type="Gene3D" id="3.10.100.10">
    <property type="entry name" value="Mannose-Binding Protein A, subunit A"/>
    <property type="match status" value="2"/>
</dbReference>
<dbReference type="InterPro" id="IPR016186">
    <property type="entry name" value="C-type_lectin-like/link_sf"/>
</dbReference>
<dbReference type="PROSITE" id="PS50041">
    <property type="entry name" value="C_TYPE_LECTIN_2"/>
    <property type="match status" value="2"/>
</dbReference>
<dbReference type="CDD" id="cd00037">
    <property type="entry name" value="CLECT"/>
    <property type="match status" value="1"/>
</dbReference>
<keyword evidence="5" id="KW-1185">Reference proteome</keyword>
<dbReference type="Pfam" id="PF00059">
    <property type="entry name" value="Lectin_C"/>
    <property type="match status" value="1"/>
</dbReference>
<keyword evidence="1" id="KW-1015">Disulfide bond</keyword>
<sequence>MKRKFSLLVSVLLFVSPISGYVFKYVSYTGPDMMTWSEARKFCRERHSDLATVRYNADDKLLANTEGFIGLHRDNNTDEWKWSRVSMPTRYLNWATNEPQPDKHCGFKIEGEVKWRSEECDDVHPFVCFDESVLLVQHNKTWEEALDHCRWLWRREESWSLRFDLSTVISQNDVTNAREMAQYATTEEVWTGLRFLAGHWWWVGGEPAEWTKLPSCRVLWHPGQTWQFEDQRLRRETKLHL</sequence>
<feature type="domain" description="C-type lectin" evidence="3">
    <location>
        <begin position="124"/>
        <end position="227"/>
    </location>
</feature>
<dbReference type="AlphaFoldDB" id="A0A672I8B3"/>
<name>A0A672I8B3_SALFA</name>
<keyword evidence="2" id="KW-0732">Signal</keyword>
<dbReference type="InParanoid" id="A0A672I8B3"/>
<dbReference type="SUPFAM" id="SSF56436">
    <property type="entry name" value="C-type lectin-like"/>
    <property type="match status" value="2"/>
</dbReference>
<feature type="domain" description="C-type lectin" evidence="3">
    <location>
        <begin position="18"/>
        <end position="129"/>
    </location>
</feature>
<evidence type="ECO:0000256" key="1">
    <source>
        <dbReference type="ARBA" id="ARBA00023157"/>
    </source>
</evidence>
<feature type="chain" id="PRO_5025425668" evidence="2">
    <location>
        <begin position="21"/>
        <end position="241"/>
    </location>
</feature>
<gene>
    <name evidence="4" type="primary">LOC115386882</name>
</gene>
<proteinExistence type="predicted"/>
<reference evidence="4" key="2">
    <citation type="submission" date="2025-08" db="UniProtKB">
        <authorList>
            <consortium name="Ensembl"/>
        </authorList>
    </citation>
    <scope>IDENTIFICATION</scope>
</reference>
<organism evidence="4 5">
    <name type="scientific">Salarias fasciatus</name>
    <name type="common">Jewelled blenny</name>
    <name type="synonym">Blennius fasciatus</name>
    <dbReference type="NCBI Taxonomy" id="181472"/>
    <lineage>
        <taxon>Eukaryota</taxon>
        <taxon>Metazoa</taxon>
        <taxon>Chordata</taxon>
        <taxon>Craniata</taxon>
        <taxon>Vertebrata</taxon>
        <taxon>Euteleostomi</taxon>
        <taxon>Actinopterygii</taxon>
        <taxon>Neopterygii</taxon>
        <taxon>Teleostei</taxon>
        <taxon>Neoteleostei</taxon>
        <taxon>Acanthomorphata</taxon>
        <taxon>Ovalentaria</taxon>
        <taxon>Blenniimorphae</taxon>
        <taxon>Blenniiformes</taxon>
        <taxon>Blennioidei</taxon>
        <taxon>Blenniidae</taxon>
        <taxon>Salariinae</taxon>
        <taxon>Salarias</taxon>
    </lineage>
</organism>